<keyword evidence="7" id="KW-1133">Transmembrane helix</keyword>
<dbReference type="GeneID" id="101861269"/>
<keyword evidence="7" id="KW-0812">Transmembrane</keyword>
<keyword evidence="7" id="KW-0472">Membrane</keyword>
<comment type="cofactor">
    <cofactor evidence="6">
        <name>FAD</name>
        <dbReference type="ChEBI" id="CHEBI:57692"/>
    </cofactor>
</comment>
<dbReference type="InterPro" id="IPR036188">
    <property type="entry name" value="FAD/NAD-bd_sf"/>
</dbReference>
<evidence type="ECO:0000256" key="4">
    <source>
        <dbReference type="ARBA" id="ARBA00022857"/>
    </source>
</evidence>
<comment type="similarity">
    <text evidence="1 6">Belongs to the FMO family.</text>
</comment>
<dbReference type="EC" id="1.-.-.-" evidence="6"/>
<keyword evidence="5 6" id="KW-0560">Oxidoreductase</keyword>
<evidence type="ECO:0000256" key="2">
    <source>
        <dbReference type="ARBA" id="ARBA00022630"/>
    </source>
</evidence>
<feature type="transmembrane region" description="Helical" evidence="7">
    <location>
        <begin position="413"/>
        <end position="437"/>
    </location>
</feature>
<evidence type="ECO:0000256" key="6">
    <source>
        <dbReference type="RuleBase" id="RU361177"/>
    </source>
</evidence>
<evidence type="ECO:0000256" key="3">
    <source>
        <dbReference type="ARBA" id="ARBA00022827"/>
    </source>
</evidence>
<evidence type="ECO:0000256" key="5">
    <source>
        <dbReference type="ARBA" id="ARBA00023002"/>
    </source>
</evidence>
<proteinExistence type="inferred from homology"/>
<dbReference type="Gene3D" id="3.50.50.60">
    <property type="entry name" value="FAD/NAD(P)-binding domain"/>
    <property type="match status" value="3"/>
</dbReference>
<reference evidence="9" key="1">
    <citation type="submission" date="2025-08" db="UniProtKB">
        <authorList>
            <consortium name="RefSeq"/>
        </authorList>
    </citation>
    <scope>IDENTIFICATION</scope>
</reference>
<keyword evidence="4" id="KW-0521">NADP</keyword>
<dbReference type="Proteomes" id="UP000694888">
    <property type="component" value="Unplaced"/>
</dbReference>
<dbReference type="InterPro" id="IPR020946">
    <property type="entry name" value="Flavin_mOase-like"/>
</dbReference>
<organism evidence="8 9">
    <name type="scientific">Aplysia californica</name>
    <name type="common">California sea hare</name>
    <dbReference type="NCBI Taxonomy" id="6500"/>
    <lineage>
        <taxon>Eukaryota</taxon>
        <taxon>Metazoa</taxon>
        <taxon>Spiralia</taxon>
        <taxon>Lophotrochozoa</taxon>
        <taxon>Mollusca</taxon>
        <taxon>Gastropoda</taxon>
        <taxon>Heterobranchia</taxon>
        <taxon>Euthyneura</taxon>
        <taxon>Tectipleura</taxon>
        <taxon>Aplysiida</taxon>
        <taxon>Aplysioidea</taxon>
        <taxon>Aplysiidae</taxon>
        <taxon>Aplysia</taxon>
    </lineage>
</organism>
<dbReference type="PANTHER" id="PTHR23023">
    <property type="entry name" value="DIMETHYLANILINE MONOOXYGENASE"/>
    <property type="match status" value="1"/>
</dbReference>
<evidence type="ECO:0000313" key="8">
    <source>
        <dbReference type="Proteomes" id="UP000694888"/>
    </source>
</evidence>
<dbReference type="GO" id="GO:0004497">
    <property type="term" value="F:monooxygenase activity"/>
    <property type="evidence" value="ECO:0007669"/>
    <property type="project" value="UniProtKB-KW"/>
</dbReference>
<keyword evidence="6 9" id="KW-0503">Monooxygenase</keyword>
<keyword evidence="2 6" id="KW-0285">Flavoprotein</keyword>
<gene>
    <name evidence="9" type="primary">LOC101861269</name>
</gene>
<dbReference type="InterPro" id="IPR050346">
    <property type="entry name" value="FMO-like"/>
</dbReference>
<protein>
    <recommendedName>
        <fullName evidence="6">Flavin-containing monooxygenase</fullName>
        <ecNumber evidence="6">1.-.-.-</ecNumber>
    </recommendedName>
</protein>
<evidence type="ECO:0000256" key="7">
    <source>
        <dbReference type="SAM" id="Phobius"/>
    </source>
</evidence>
<keyword evidence="8" id="KW-1185">Reference proteome</keyword>
<dbReference type="SUPFAM" id="SSF51905">
    <property type="entry name" value="FAD/NAD(P)-binding domain"/>
    <property type="match status" value="2"/>
</dbReference>
<dbReference type="InterPro" id="IPR000960">
    <property type="entry name" value="Flavin_mOase"/>
</dbReference>
<evidence type="ECO:0000313" key="9">
    <source>
        <dbReference type="RefSeq" id="XP_012934772.1"/>
    </source>
</evidence>
<dbReference type="RefSeq" id="XP_012934772.1">
    <property type="nucleotide sequence ID" value="XM_013079318.2"/>
</dbReference>
<name>A0ABM0ZUK6_APLCA</name>
<keyword evidence="3 6" id="KW-0274">FAD</keyword>
<dbReference type="PRINTS" id="PR00370">
    <property type="entry name" value="FMOXYGENASE"/>
</dbReference>
<dbReference type="Pfam" id="PF00743">
    <property type="entry name" value="FMO-like"/>
    <property type="match status" value="2"/>
</dbReference>
<evidence type="ECO:0000256" key="1">
    <source>
        <dbReference type="ARBA" id="ARBA00009183"/>
    </source>
</evidence>
<accession>A0ABM0ZUK6</accession>
<dbReference type="PIRSF" id="PIRSF000332">
    <property type="entry name" value="FMO"/>
    <property type="match status" value="1"/>
</dbReference>
<sequence length="438" mass="49265">MDTAGTVVERDAVVIGAGISGLVTAKCLKEDGYDVIMLERSSDVGGLWTFREHDYGVMKFTHINVSKYNYCFSDYPFPDSTPDYPHHTDMARYVKDYATHFRLLELVQFNVKVVSVEQTGEKWRITACKVKDDGKAGEETDVKIVFVCSYLAVTSGHHAKPSYPKFPGEDTFPGECCRLLWGLNPKMGALQTQPTVSPTLIHHIQRRNVKIVPNITRIEGRTVHFVNGYSAEFDKILYCTGYKIDLPFLPESVKSHVLQEGSNYIKLYKNVFAPHVGSSLAFIGFVQPASGGILTMAETQARWFSALCKGKVRLPSAPEMELDIKTEKKEAESRWYQSARHTIQKDPILYCDEVAAMIGAKPDPLKNPLLAWRLLFSTCGAAQYRLTGPHSWSGAREQVLRVPVTDMWRYSSYLLIAFLLFALYYVLSTVCGIFCAFS</sequence>